<accession>A0A553NCD7</accession>
<evidence type="ECO:0000259" key="11">
    <source>
        <dbReference type="Pfam" id="PF22600"/>
    </source>
</evidence>
<dbReference type="InterPro" id="IPR043519">
    <property type="entry name" value="NT_sf"/>
</dbReference>
<evidence type="ECO:0000256" key="8">
    <source>
        <dbReference type="ARBA" id="ARBA00038491"/>
    </source>
</evidence>
<evidence type="ECO:0000256" key="7">
    <source>
        <dbReference type="ARBA" id="ARBA00022842"/>
    </source>
</evidence>
<dbReference type="EMBL" id="VCGU01000458">
    <property type="protein sequence ID" value="TRY63111.1"/>
    <property type="molecule type" value="Genomic_DNA"/>
</dbReference>
<dbReference type="Proteomes" id="UP000318571">
    <property type="component" value="Chromosome 10"/>
</dbReference>
<dbReference type="AlphaFoldDB" id="A0A553NCD7"/>
<name>A0A553NCD7_TIGCA</name>
<dbReference type="Pfam" id="PF03828">
    <property type="entry name" value="PAP_assoc"/>
    <property type="match status" value="1"/>
</dbReference>
<keyword evidence="4" id="KW-0963">Cytoplasm</keyword>
<dbReference type="InterPro" id="IPR054708">
    <property type="entry name" value="MTPAP-like_central"/>
</dbReference>
<evidence type="ECO:0000256" key="3">
    <source>
        <dbReference type="ARBA" id="ARBA00004496"/>
    </source>
</evidence>
<dbReference type="Gene3D" id="1.10.1410.10">
    <property type="match status" value="1"/>
</dbReference>
<evidence type="ECO:0000256" key="5">
    <source>
        <dbReference type="ARBA" id="ARBA00022679"/>
    </source>
</evidence>
<proteinExistence type="inferred from homology"/>
<feature type="compositionally biased region" description="Basic and acidic residues" evidence="9">
    <location>
        <begin position="1"/>
        <end position="34"/>
    </location>
</feature>
<evidence type="ECO:0000256" key="1">
    <source>
        <dbReference type="ARBA" id="ARBA00001936"/>
    </source>
</evidence>
<comment type="subcellular location">
    <subcellularLocation>
        <location evidence="3">Cytoplasm</location>
    </subcellularLocation>
</comment>
<organism evidence="12 13">
    <name type="scientific">Tigriopus californicus</name>
    <name type="common">Marine copepod</name>
    <dbReference type="NCBI Taxonomy" id="6832"/>
    <lineage>
        <taxon>Eukaryota</taxon>
        <taxon>Metazoa</taxon>
        <taxon>Ecdysozoa</taxon>
        <taxon>Arthropoda</taxon>
        <taxon>Crustacea</taxon>
        <taxon>Multicrustacea</taxon>
        <taxon>Hexanauplia</taxon>
        <taxon>Copepoda</taxon>
        <taxon>Harpacticoida</taxon>
        <taxon>Harpacticidae</taxon>
        <taxon>Tigriopus</taxon>
    </lineage>
</organism>
<evidence type="ECO:0000313" key="12">
    <source>
        <dbReference type="EMBL" id="TRY63111.1"/>
    </source>
</evidence>
<dbReference type="GO" id="GO:0031123">
    <property type="term" value="P:RNA 3'-end processing"/>
    <property type="evidence" value="ECO:0007669"/>
    <property type="project" value="TreeGrafter"/>
</dbReference>
<evidence type="ECO:0000256" key="4">
    <source>
        <dbReference type="ARBA" id="ARBA00022490"/>
    </source>
</evidence>
<keyword evidence="6" id="KW-0479">Metal-binding</keyword>
<comment type="cofactor">
    <cofactor evidence="2">
        <name>Mg(2+)</name>
        <dbReference type="ChEBI" id="CHEBI:18420"/>
    </cofactor>
</comment>
<evidence type="ECO:0000256" key="9">
    <source>
        <dbReference type="SAM" id="MobiDB-lite"/>
    </source>
</evidence>
<dbReference type="Pfam" id="PF22600">
    <property type="entry name" value="MTPAP-like_central"/>
    <property type="match status" value="1"/>
</dbReference>
<dbReference type="Gene3D" id="3.30.460.10">
    <property type="entry name" value="Beta Polymerase, domain 2"/>
    <property type="match status" value="1"/>
</dbReference>
<feature type="region of interest" description="Disordered" evidence="9">
    <location>
        <begin position="1"/>
        <end position="43"/>
    </location>
</feature>
<evidence type="ECO:0000256" key="6">
    <source>
        <dbReference type="ARBA" id="ARBA00022723"/>
    </source>
</evidence>
<dbReference type="PANTHER" id="PTHR12271">
    <property type="entry name" value="POLY A POLYMERASE CID PAP -RELATED"/>
    <property type="match status" value="1"/>
</dbReference>
<keyword evidence="13" id="KW-1185">Reference proteome</keyword>
<keyword evidence="7" id="KW-0460">Magnesium</keyword>
<dbReference type="SUPFAM" id="SSF81631">
    <property type="entry name" value="PAP/OAS1 substrate-binding domain"/>
    <property type="match status" value="1"/>
</dbReference>
<evidence type="ECO:0000256" key="2">
    <source>
        <dbReference type="ARBA" id="ARBA00001946"/>
    </source>
</evidence>
<protein>
    <submittedName>
        <fullName evidence="12">Uncharacterized protein</fullName>
    </submittedName>
</protein>
<feature type="domain" description="Poly(A) RNA polymerase mitochondrial-like central palm" evidence="11">
    <location>
        <begin position="143"/>
        <end position="220"/>
    </location>
</feature>
<dbReference type="InterPro" id="IPR002058">
    <property type="entry name" value="PAP_assoc"/>
</dbReference>
<dbReference type="PANTHER" id="PTHR12271:SF40">
    <property type="entry name" value="POLY(A) RNA POLYMERASE GLD2"/>
    <property type="match status" value="1"/>
</dbReference>
<sequence>MKRRWHPTDEDPRVKRSREYQNDRGFRSDFHGPDHSAYGPQGPRRVLLYHPLQAESRFDLDPIVNNFMRGPPRHIRFDQPEPQLGWPNPMPYRPGVDLTGPPTNEHRVLQYLSLSTLFDKAIPPTTRKADAKANEKEASYEGLSEDMRVSFLEERQSSLVFERKVSLWQKMDDLVAKNFPGAFLQVFGSTLNGFGNKSSDMDLGIFVDLNRLDWRIAPLVHTIKLWAKTNKVNEAKNGTFSSYSLSLMVLHVLQHVVQPPVIPSLQHLVPEAFDPNSDITSLNFERVLPQYASSNCQSLGALLVRFFQYYVQELDFTQHVPSVRTGGVLTNTDCEAQARRQGTPPRQWKAYICVEEPFERTNAARAICRREAFDDILNAMTRTWNTLASKSATATLASILGPTE</sequence>
<dbReference type="STRING" id="6832.A0A553NCD7"/>
<keyword evidence="5" id="KW-0808">Transferase</keyword>
<comment type="similarity">
    <text evidence="8">Belongs to the DNA polymerase type-B-like family. GLD2 subfamily.</text>
</comment>
<evidence type="ECO:0000313" key="13">
    <source>
        <dbReference type="Proteomes" id="UP000318571"/>
    </source>
</evidence>
<reference evidence="12 13" key="1">
    <citation type="journal article" date="2018" name="Nat. Ecol. Evol.">
        <title>Genomic signatures of mitonuclear coevolution across populations of Tigriopus californicus.</title>
        <authorList>
            <person name="Barreto F.S."/>
            <person name="Watson E.T."/>
            <person name="Lima T.G."/>
            <person name="Willett C.S."/>
            <person name="Edmands S."/>
            <person name="Li W."/>
            <person name="Burton R.S."/>
        </authorList>
    </citation>
    <scope>NUCLEOTIDE SEQUENCE [LARGE SCALE GENOMIC DNA]</scope>
    <source>
        <strain evidence="12 13">San Diego</strain>
    </source>
</reference>
<evidence type="ECO:0000259" key="10">
    <source>
        <dbReference type="Pfam" id="PF03828"/>
    </source>
</evidence>
<comment type="cofactor">
    <cofactor evidence="1">
        <name>Mn(2+)</name>
        <dbReference type="ChEBI" id="CHEBI:29035"/>
    </cofactor>
</comment>
<dbReference type="GO" id="GO:0005737">
    <property type="term" value="C:cytoplasm"/>
    <property type="evidence" value="ECO:0007669"/>
    <property type="project" value="UniProtKB-SubCell"/>
</dbReference>
<comment type="caution">
    <text evidence="12">The sequence shown here is derived from an EMBL/GenBank/DDBJ whole genome shotgun (WGS) entry which is preliminary data.</text>
</comment>
<dbReference type="GO" id="GO:1990817">
    <property type="term" value="F:poly(A) RNA polymerase activity"/>
    <property type="evidence" value="ECO:0007669"/>
    <property type="project" value="TreeGrafter"/>
</dbReference>
<feature type="domain" description="PAP-associated" evidence="10">
    <location>
        <begin position="298"/>
        <end position="362"/>
    </location>
</feature>
<dbReference type="GO" id="GO:0046872">
    <property type="term" value="F:metal ion binding"/>
    <property type="evidence" value="ECO:0007669"/>
    <property type="project" value="UniProtKB-KW"/>
</dbReference>
<gene>
    <name evidence="12" type="ORF">TCAL_03910</name>
</gene>
<dbReference type="SUPFAM" id="SSF81301">
    <property type="entry name" value="Nucleotidyltransferase"/>
    <property type="match status" value="1"/>
</dbReference>